<organism evidence="1 2">
    <name type="scientific">Paucilactobacillus suebicus DSM 5007 = KCTC 3549</name>
    <dbReference type="NCBI Taxonomy" id="1423807"/>
    <lineage>
        <taxon>Bacteria</taxon>
        <taxon>Bacillati</taxon>
        <taxon>Bacillota</taxon>
        <taxon>Bacilli</taxon>
        <taxon>Lactobacillales</taxon>
        <taxon>Lactobacillaceae</taxon>
        <taxon>Paucilactobacillus</taxon>
    </lineage>
</organism>
<dbReference type="EMBL" id="AZGF01000007">
    <property type="protein sequence ID" value="KRM12529.1"/>
    <property type="molecule type" value="Genomic_DNA"/>
</dbReference>
<dbReference type="AlphaFoldDB" id="A0A0R1W3X2"/>
<name>A0A0R1W3X2_9LACO</name>
<dbReference type="STRING" id="1423807.FD16_GL002280"/>
<accession>A0A0R1W3X2</accession>
<reference evidence="1 2" key="1">
    <citation type="journal article" date="2015" name="Genome Announc.">
        <title>Expanding the biotechnology potential of lactobacilli through comparative genomics of 213 strains and associated genera.</title>
        <authorList>
            <person name="Sun Z."/>
            <person name="Harris H.M."/>
            <person name="McCann A."/>
            <person name="Guo C."/>
            <person name="Argimon S."/>
            <person name="Zhang W."/>
            <person name="Yang X."/>
            <person name="Jeffery I.B."/>
            <person name="Cooney J.C."/>
            <person name="Kagawa T.F."/>
            <person name="Liu W."/>
            <person name="Song Y."/>
            <person name="Salvetti E."/>
            <person name="Wrobel A."/>
            <person name="Rasinkangas P."/>
            <person name="Parkhill J."/>
            <person name="Rea M.C."/>
            <person name="O'Sullivan O."/>
            <person name="Ritari J."/>
            <person name="Douillard F.P."/>
            <person name="Paul Ross R."/>
            <person name="Yang R."/>
            <person name="Briner A.E."/>
            <person name="Felis G.E."/>
            <person name="de Vos W.M."/>
            <person name="Barrangou R."/>
            <person name="Klaenhammer T.R."/>
            <person name="Caufield P.W."/>
            <person name="Cui Y."/>
            <person name="Zhang H."/>
            <person name="O'Toole P.W."/>
        </authorList>
    </citation>
    <scope>NUCLEOTIDE SEQUENCE [LARGE SCALE GENOMIC DNA]</scope>
    <source>
        <strain evidence="1 2">DSM 5007</strain>
    </source>
</reference>
<dbReference type="Proteomes" id="UP000051820">
    <property type="component" value="Unassembled WGS sequence"/>
</dbReference>
<gene>
    <name evidence="1" type="ORF">FD16_GL002280</name>
</gene>
<dbReference type="PATRIC" id="fig|1423807.3.peg.2347"/>
<dbReference type="eggNOG" id="ENOG502ZQCN">
    <property type="taxonomic scope" value="Bacteria"/>
</dbReference>
<sequence length="162" mass="18525">MLFTIIVILAVIVAILVYQIIRREIAKHATIIVRNDAEQMTDKAMVACLPVLVESQILTGPEMKFKQSETVADVWGKGVMAFEYQFDISKNSNGILLNQIRQLLNGKLKEYGDKQEIKCYKDANQAFLVTDAWIYSDKLHLDVAYIINEATYQYIYDLKKLG</sequence>
<keyword evidence="2" id="KW-1185">Reference proteome</keyword>
<dbReference type="RefSeq" id="WP_010622399.1">
    <property type="nucleotide sequence ID" value="NZ_AZGF01000007.1"/>
</dbReference>
<evidence type="ECO:0000313" key="1">
    <source>
        <dbReference type="EMBL" id="KRM12529.1"/>
    </source>
</evidence>
<evidence type="ECO:0000313" key="2">
    <source>
        <dbReference type="Proteomes" id="UP000051820"/>
    </source>
</evidence>
<protein>
    <submittedName>
        <fullName evidence="1">Uncharacterized protein</fullName>
    </submittedName>
</protein>
<proteinExistence type="predicted"/>
<comment type="caution">
    <text evidence="1">The sequence shown here is derived from an EMBL/GenBank/DDBJ whole genome shotgun (WGS) entry which is preliminary data.</text>
</comment>
<dbReference type="OrthoDB" id="2146119at2"/>